<name>A0AA36I081_9DINO</name>
<reference evidence="3" key="1">
    <citation type="submission" date="2023-08" db="EMBL/GenBank/DDBJ databases">
        <authorList>
            <person name="Chen Y."/>
            <person name="Shah S."/>
            <person name="Dougan E. K."/>
            <person name="Thang M."/>
            <person name="Chan C."/>
        </authorList>
    </citation>
    <scope>NUCLEOTIDE SEQUENCE</scope>
</reference>
<dbReference type="EMBL" id="CAUJNA010000457">
    <property type="protein sequence ID" value="CAJ1377358.1"/>
    <property type="molecule type" value="Genomic_DNA"/>
</dbReference>
<gene>
    <name evidence="3" type="ORF">EVOR1521_LOCUS6177</name>
</gene>
<proteinExistence type="predicted"/>
<feature type="compositionally biased region" description="Polar residues" evidence="2">
    <location>
        <begin position="339"/>
        <end position="348"/>
    </location>
</feature>
<feature type="compositionally biased region" description="Basic and acidic residues" evidence="2">
    <location>
        <begin position="537"/>
        <end position="546"/>
    </location>
</feature>
<feature type="region of interest" description="Disordered" evidence="2">
    <location>
        <begin position="339"/>
        <end position="372"/>
    </location>
</feature>
<keyword evidence="1" id="KW-0175">Coiled coil</keyword>
<feature type="region of interest" description="Disordered" evidence="2">
    <location>
        <begin position="793"/>
        <end position="815"/>
    </location>
</feature>
<feature type="compositionally biased region" description="Basic and acidic residues" evidence="2">
    <location>
        <begin position="565"/>
        <end position="588"/>
    </location>
</feature>
<evidence type="ECO:0000313" key="3">
    <source>
        <dbReference type="EMBL" id="CAJ1377358.1"/>
    </source>
</evidence>
<sequence>MQAPQLEAPRILPRDIPANDLEAGSNSWPERLALPEQARGSAFYDVREAPRQAIAPLDLHSADACTAKLQELQRQAQQEQQQLHLRLQQMRGQELYQQLQQEQHANTLDISDSQSFYPMPNHFDGSFMSLGLPPADMSGYPRPELGAYPPPELGMYPQHHQHPMQPPQQPSYFGLQPVQLPQMHLSMPNLQPVQMPQLPAMSSSHPSIPPSLAPKALAPPLGIARPHLEVAPIWMPGSQSLASGDKEAWAGEPRYPVTSSASSSTTGMPLEPVAGKPIEPVTNVPVEPVSSLTHLAGVSAKQDKDILDTLQSSGLALNLKRLDEPEVDISQMLNMSMSASQGSASIPSQDRMGTPSTARPEASQVPSFRPQRELERRLPEVLKSGPIMAAEDYLRSYRPQKHVRSLVYPGGANVDFTELAPVMKVVAIANSQSRPRMLQALESGSHVRTALQVFRESDRDGCGFLTWSNGGIRDFVMNVFIQLGLVPPAEMQTYAAHTLFDVNRSMCLSACDCLCLVDTLLRAVLLDDSEIPQTEVMEPRAVEPRAVRGKTSPSRTSHAPGSVAEELKEAQAETERLRQELEELKAAEAEAGQEAPEDSQEVLPEVPQGAAQGPSDTAALVWTAKAHAENRRLERELQSLRALANRQRGEVQWLHELKKQLNTNCRQEELEREHQKLMEMQQKEDHWREEAAVEEEAALQRERALEQRRERRLEALVQERQERRKRIEERERQLREQELAQDLEQERLVRKEQDLRQRETHLQQERETRLQQAEALRSRELDFSRDMGRLRSRQVFSPSAGSEHVEPEEEADADSAEVAALAAAQSLENRKLRRELESLRALAQWQQSEVGAAIACKSAASADLPRPSKASPPPPHGHGALAMAALAAETLAEGAPPEAEAREWGAFAEARDQCDVCRSSLALGATFCHRCGHRQGPGSRASPGENISQDSVQSRPSVIRGGIEEYDRTVRDLMSRVLGRSDGLETPGGSPQRVIEPVTMQ</sequence>
<feature type="compositionally biased region" description="Acidic residues" evidence="2">
    <location>
        <begin position="806"/>
        <end position="815"/>
    </location>
</feature>
<dbReference type="PANTHER" id="PTHR23159">
    <property type="entry name" value="CENTROSOMAL PROTEIN 2"/>
    <property type="match status" value="1"/>
</dbReference>
<feature type="region of interest" description="Disordered" evidence="2">
    <location>
        <begin position="1"/>
        <end position="30"/>
    </location>
</feature>
<dbReference type="AlphaFoldDB" id="A0AA36I081"/>
<accession>A0AA36I081</accession>
<feature type="coiled-coil region" evidence="1">
    <location>
        <begin position="822"/>
        <end position="849"/>
    </location>
</feature>
<feature type="coiled-coil region" evidence="1">
    <location>
        <begin position="623"/>
        <end position="747"/>
    </location>
</feature>
<evidence type="ECO:0000256" key="1">
    <source>
        <dbReference type="SAM" id="Coils"/>
    </source>
</evidence>
<comment type="caution">
    <text evidence="3">The sequence shown here is derived from an EMBL/GenBank/DDBJ whole genome shotgun (WGS) entry which is preliminary data.</text>
</comment>
<feature type="region of interest" description="Disordered" evidence="2">
    <location>
        <begin position="934"/>
        <end position="959"/>
    </location>
</feature>
<feature type="compositionally biased region" description="Polar residues" evidence="2">
    <location>
        <begin position="257"/>
        <end position="267"/>
    </location>
</feature>
<organism evidence="3 4">
    <name type="scientific">Effrenium voratum</name>
    <dbReference type="NCBI Taxonomy" id="2562239"/>
    <lineage>
        <taxon>Eukaryota</taxon>
        <taxon>Sar</taxon>
        <taxon>Alveolata</taxon>
        <taxon>Dinophyceae</taxon>
        <taxon>Suessiales</taxon>
        <taxon>Symbiodiniaceae</taxon>
        <taxon>Effrenium</taxon>
    </lineage>
</organism>
<feature type="compositionally biased region" description="Polar residues" evidence="2">
    <location>
        <begin position="945"/>
        <end position="956"/>
    </location>
</feature>
<keyword evidence="4" id="KW-1185">Reference proteome</keyword>
<dbReference type="Proteomes" id="UP001178507">
    <property type="component" value="Unassembled WGS sequence"/>
</dbReference>
<feature type="coiled-coil region" evidence="1">
    <location>
        <begin position="62"/>
        <end position="93"/>
    </location>
</feature>
<protein>
    <submittedName>
        <fullName evidence="3">Uncharacterized protein</fullName>
    </submittedName>
</protein>
<dbReference type="PANTHER" id="PTHR23159:SF31">
    <property type="entry name" value="CENTROSOME-ASSOCIATED PROTEIN CEP250 ISOFORM X1"/>
    <property type="match status" value="1"/>
</dbReference>
<feature type="region of interest" description="Disordered" evidence="2">
    <location>
        <begin position="536"/>
        <end position="614"/>
    </location>
</feature>
<feature type="region of interest" description="Disordered" evidence="2">
    <location>
        <begin position="252"/>
        <end position="276"/>
    </location>
</feature>
<feature type="region of interest" description="Disordered" evidence="2">
    <location>
        <begin position="978"/>
        <end position="1001"/>
    </location>
</feature>
<evidence type="ECO:0000256" key="2">
    <source>
        <dbReference type="SAM" id="MobiDB-lite"/>
    </source>
</evidence>
<evidence type="ECO:0000313" key="4">
    <source>
        <dbReference type="Proteomes" id="UP001178507"/>
    </source>
</evidence>